<feature type="transmembrane region" description="Helical" evidence="9">
    <location>
        <begin position="26"/>
        <end position="49"/>
    </location>
</feature>
<dbReference type="InterPro" id="IPR025828">
    <property type="entry name" value="Put_sensor_dom"/>
</dbReference>
<dbReference type="SMART" id="SM00387">
    <property type="entry name" value="HATPase_c"/>
    <property type="match status" value="1"/>
</dbReference>
<keyword evidence="5" id="KW-0547">Nucleotide-binding</keyword>
<protein>
    <recommendedName>
        <fullName evidence="2">histidine kinase</fullName>
        <ecNumber evidence="2">2.7.13.3</ecNumber>
    </recommendedName>
</protein>
<dbReference type="EMBL" id="BAAALG010000006">
    <property type="protein sequence ID" value="GAA1099853.1"/>
    <property type="molecule type" value="Genomic_DNA"/>
</dbReference>
<proteinExistence type="predicted"/>
<dbReference type="PANTHER" id="PTHR24421:SF10">
    <property type="entry name" value="NITRATE_NITRITE SENSOR PROTEIN NARQ"/>
    <property type="match status" value="1"/>
</dbReference>
<dbReference type="Pfam" id="PF13796">
    <property type="entry name" value="Sensor"/>
    <property type="match status" value="1"/>
</dbReference>
<accession>A0ABP4E9V7</accession>
<sequence length="423" mass="45370">MELDDAWGALRRGPLRMARTTWAVRAWWYLVGSSLIGLLALLVALTLLALGMLTAPVLVGIPLLFALPLVAVAVAHRERRRLRLLQPGHETPADPRALPASPRAWWRDRGAYRPTAREVGFTVLLATFGWLVDLIVAANLAVVLGASLASPVLAHYDSVVVLGPWELTSAAEALPFALIAVPVTWVLGGYLLTALAAAQASLTRLLLTTSEQELARRVGELRASRLELVDAFEVERKRIERDLHDGVQQRLVALSMTLGQAELDIDDGPGAETVQRAQEQVREALAELRTTIRGIHPRVLIDLGLEAAVREIADRMPTPSSVHLDVPRSTPAAEAAGYFVVSEALTNVVRHSGARQVEITGAAGAGTLSLIVRDDGVGGADPRHGSGLVGLQHRLDALGGTLEIASPHGGPTEVRMRCPWPAP</sequence>
<keyword evidence="9" id="KW-0812">Transmembrane</keyword>
<dbReference type="InterPro" id="IPR036890">
    <property type="entry name" value="HATPase_C_sf"/>
</dbReference>
<evidence type="ECO:0000313" key="12">
    <source>
        <dbReference type="Proteomes" id="UP001501581"/>
    </source>
</evidence>
<dbReference type="InterPro" id="IPR003594">
    <property type="entry name" value="HATPase_dom"/>
</dbReference>
<evidence type="ECO:0000256" key="8">
    <source>
        <dbReference type="ARBA" id="ARBA00023012"/>
    </source>
</evidence>
<dbReference type="InterPro" id="IPR050482">
    <property type="entry name" value="Sensor_HK_TwoCompSys"/>
</dbReference>
<keyword evidence="6 11" id="KW-0418">Kinase</keyword>
<organism evidence="11 12">
    <name type="scientific">Nocardioides dubius</name>
    <dbReference type="NCBI Taxonomy" id="317019"/>
    <lineage>
        <taxon>Bacteria</taxon>
        <taxon>Bacillati</taxon>
        <taxon>Actinomycetota</taxon>
        <taxon>Actinomycetes</taxon>
        <taxon>Propionibacteriales</taxon>
        <taxon>Nocardioidaceae</taxon>
        <taxon>Nocardioides</taxon>
    </lineage>
</organism>
<comment type="caution">
    <text evidence="11">The sequence shown here is derived from an EMBL/GenBank/DDBJ whole genome shotgun (WGS) entry which is preliminary data.</text>
</comment>
<evidence type="ECO:0000256" key="7">
    <source>
        <dbReference type="ARBA" id="ARBA00022840"/>
    </source>
</evidence>
<keyword evidence="9" id="KW-1133">Transmembrane helix</keyword>
<evidence type="ECO:0000256" key="5">
    <source>
        <dbReference type="ARBA" id="ARBA00022741"/>
    </source>
</evidence>
<feature type="transmembrane region" description="Helical" evidence="9">
    <location>
        <begin position="55"/>
        <end position="75"/>
    </location>
</feature>
<dbReference type="Pfam" id="PF02518">
    <property type="entry name" value="HATPase_c"/>
    <property type="match status" value="1"/>
</dbReference>
<keyword evidence="3" id="KW-0597">Phosphoprotein</keyword>
<keyword evidence="4" id="KW-0808">Transferase</keyword>
<gene>
    <name evidence="11" type="ORF">GCM10009668_17060</name>
</gene>
<dbReference type="Gene3D" id="3.30.565.10">
    <property type="entry name" value="Histidine kinase-like ATPase, C-terminal domain"/>
    <property type="match status" value="1"/>
</dbReference>
<dbReference type="PANTHER" id="PTHR24421">
    <property type="entry name" value="NITRATE/NITRITE SENSOR PROTEIN NARX-RELATED"/>
    <property type="match status" value="1"/>
</dbReference>
<evidence type="ECO:0000256" key="6">
    <source>
        <dbReference type="ARBA" id="ARBA00022777"/>
    </source>
</evidence>
<evidence type="ECO:0000259" key="10">
    <source>
        <dbReference type="SMART" id="SM00387"/>
    </source>
</evidence>
<dbReference type="GO" id="GO:0016301">
    <property type="term" value="F:kinase activity"/>
    <property type="evidence" value="ECO:0007669"/>
    <property type="project" value="UniProtKB-KW"/>
</dbReference>
<evidence type="ECO:0000256" key="2">
    <source>
        <dbReference type="ARBA" id="ARBA00012438"/>
    </source>
</evidence>
<dbReference type="InterPro" id="IPR011712">
    <property type="entry name" value="Sig_transdc_His_kin_sub3_dim/P"/>
</dbReference>
<name>A0ABP4E9V7_9ACTN</name>
<comment type="catalytic activity">
    <reaction evidence="1">
        <text>ATP + protein L-histidine = ADP + protein N-phospho-L-histidine.</text>
        <dbReference type="EC" id="2.7.13.3"/>
    </reaction>
</comment>
<dbReference type="RefSeq" id="WP_343993336.1">
    <property type="nucleotide sequence ID" value="NZ_BAAALG010000006.1"/>
</dbReference>
<evidence type="ECO:0000256" key="9">
    <source>
        <dbReference type="SAM" id="Phobius"/>
    </source>
</evidence>
<dbReference type="CDD" id="cd16917">
    <property type="entry name" value="HATPase_UhpB-NarQ-NarX-like"/>
    <property type="match status" value="1"/>
</dbReference>
<feature type="transmembrane region" description="Helical" evidence="9">
    <location>
        <begin position="173"/>
        <end position="198"/>
    </location>
</feature>
<evidence type="ECO:0000313" key="11">
    <source>
        <dbReference type="EMBL" id="GAA1099853.1"/>
    </source>
</evidence>
<dbReference type="Pfam" id="PF07730">
    <property type="entry name" value="HisKA_3"/>
    <property type="match status" value="1"/>
</dbReference>
<dbReference type="Proteomes" id="UP001501581">
    <property type="component" value="Unassembled WGS sequence"/>
</dbReference>
<keyword evidence="9" id="KW-0472">Membrane</keyword>
<dbReference type="SUPFAM" id="SSF55874">
    <property type="entry name" value="ATPase domain of HSP90 chaperone/DNA topoisomerase II/histidine kinase"/>
    <property type="match status" value="1"/>
</dbReference>
<keyword evidence="8" id="KW-0902">Two-component regulatory system</keyword>
<evidence type="ECO:0000256" key="1">
    <source>
        <dbReference type="ARBA" id="ARBA00000085"/>
    </source>
</evidence>
<keyword evidence="12" id="KW-1185">Reference proteome</keyword>
<feature type="domain" description="Histidine kinase/HSP90-like ATPase" evidence="10">
    <location>
        <begin position="332"/>
        <end position="422"/>
    </location>
</feature>
<dbReference type="EC" id="2.7.13.3" evidence="2"/>
<reference evidence="12" key="1">
    <citation type="journal article" date="2019" name="Int. J. Syst. Evol. Microbiol.">
        <title>The Global Catalogue of Microorganisms (GCM) 10K type strain sequencing project: providing services to taxonomists for standard genome sequencing and annotation.</title>
        <authorList>
            <consortium name="The Broad Institute Genomics Platform"/>
            <consortium name="The Broad Institute Genome Sequencing Center for Infectious Disease"/>
            <person name="Wu L."/>
            <person name="Ma J."/>
        </authorList>
    </citation>
    <scope>NUCLEOTIDE SEQUENCE [LARGE SCALE GENOMIC DNA]</scope>
    <source>
        <strain evidence="12">JCM 13008</strain>
    </source>
</reference>
<dbReference type="Gene3D" id="1.20.5.1930">
    <property type="match status" value="1"/>
</dbReference>
<evidence type="ECO:0000256" key="3">
    <source>
        <dbReference type="ARBA" id="ARBA00022553"/>
    </source>
</evidence>
<evidence type="ECO:0000256" key="4">
    <source>
        <dbReference type="ARBA" id="ARBA00022679"/>
    </source>
</evidence>
<feature type="transmembrane region" description="Helical" evidence="9">
    <location>
        <begin position="123"/>
        <end position="153"/>
    </location>
</feature>
<keyword evidence="7" id="KW-0067">ATP-binding</keyword>